<evidence type="ECO:0000313" key="3">
    <source>
        <dbReference type="Proteomes" id="UP000705508"/>
    </source>
</evidence>
<dbReference type="AlphaFoldDB" id="A0A938X8L5"/>
<keyword evidence="1" id="KW-1133">Transmembrane helix</keyword>
<protein>
    <submittedName>
        <fullName evidence="2">Transporter</fullName>
    </submittedName>
</protein>
<organism evidence="2 3">
    <name type="scientific">Mordavella massiliensis</name>
    <dbReference type="NCBI Taxonomy" id="1871024"/>
    <lineage>
        <taxon>Bacteria</taxon>
        <taxon>Bacillati</taxon>
        <taxon>Bacillota</taxon>
        <taxon>Clostridia</taxon>
        <taxon>Eubacteriales</taxon>
        <taxon>Clostridiaceae</taxon>
        <taxon>Mordavella</taxon>
    </lineage>
</organism>
<feature type="transmembrane region" description="Helical" evidence="1">
    <location>
        <begin position="142"/>
        <end position="162"/>
    </location>
</feature>
<dbReference type="EMBL" id="JACJKS010000002">
    <property type="protein sequence ID" value="MBM6947475.1"/>
    <property type="molecule type" value="Genomic_DNA"/>
</dbReference>
<feature type="transmembrane region" description="Helical" evidence="1">
    <location>
        <begin position="252"/>
        <end position="271"/>
    </location>
</feature>
<feature type="transmembrane region" description="Helical" evidence="1">
    <location>
        <begin position="34"/>
        <end position="54"/>
    </location>
</feature>
<keyword evidence="1" id="KW-0472">Membrane</keyword>
<keyword evidence="1" id="KW-0812">Transmembrane</keyword>
<reference evidence="2" key="2">
    <citation type="journal article" date="2021" name="Sci. Rep.">
        <title>The distribution of antibiotic resistance genes in chicken gut microbiota commensals.</title>
        <authorList>
            <person name="Juricova H."/>
            <person name="Matiasovicova J."/>
            <person name="Kubasova T."/>
            <person name="Cejkova D."/>
            <person name="Rychlik I."/>
        </authorList>
    </citation>
    <scope>NUCLEOTIDE SEQUENCE</scope>
    <source>
        <strain evidence="2">An582</strain>
    </source>
</reference>
<reference evidence="2" key="1">
    <citation type="submission" date="2020-08" db="EMBL/GenBank/DDBJ databases">
        <authorList>
            <person name="Cejkova D."/>
            <person name="Kubasova T."/>
            <person name="Jahodarova E."/>
            <person name="Rychlik I."/>
        </authorList>
    </citation>
    <scope>NUCLEOTIDE SEQUENCE</scope>
    <source>
        <strain evidence="2">An582</strain>
    </source>
</reference>
<dbReference type="Proteomes" id="UP000705508">
    <property type="component" value="Unassembled WGS sequence"/>
</dbReference>
<feature type="transmembrane region" description="Helical" evidence="1">
    <location>
        <begin position="113"/>
        <end position="136"/>
    </location>
</feature>
<name>A0A938X8L5_9CLOT</name>
<feature type="transmembrane region" description="Helical" evidence="1">
    <location>
        <begin position="292"/>
        <end position="309"/>
    </location>
</feature>
<accession>A0A938X8L5</accession>
<sequence>MKRRLFVLAVLIFFFSILLFPGAAFAGASRGILLWFDTVLPTLLPFMIAAGLMVRTNAVDLLSRLTGPVPGRILHVSPCGSFAVTAGFLCGYPMGAKVTADLLRQGRISREEAGYLLSFTNNISPMFAVSYVALRFMPDPSFAGPSILLLFLAPLLSSRLFYQCRKGQLKKRRDSPHPERGRPFSAGVVDASMMDGFDAIARVGGYMMLFSILTEMAGLLPGSRALPARCASAFLEMTSGVEMLYSLPAPAGLRWILIMSLCSSGGLCAAAQTYSMIHGTGLRISVYMAEKLATAGVTSLLCIVYLYVLR</sequence>
<dbReference type="RefSeq" id="WP_204905523.1">
    <property type="nucleotide sequence ID" value="NZ_JACJKS010000002.1"/>
</dbReference>
<evidence type="ECO:0000313" key="2">
    <source>
        <dbReference type="EMBL" id="MBM6947475.1"/>
    </source>
</evidence>
<gene>
    <name evidence="2" type="ORF">H6A20_02190</name>
</gene>
<comment type="caution">
    <text evidence="2">The sequence shown here is derived from an EMBL/GenBank/DDBJ whole genome shotgun (WGS) entry which is preliminary data.</text>
</comment>
<evidence type="ECO:0000256" key="1">
    <source>
        <dbReference type="SAM" id="Phobius"/>
    </source>
</evidence>
<proteinExistence type="predicted"/>